<keyword evidence="4 8" id="KW-0963">Cytoplasm</keyword>
<evidence type="ECO:0000256" key="3">
    <source>
        <dbReference type="ARBA" id="ARBA00009479"/>
    </source>
</evidence>
<dbReference type="InterPro" id="IPR001059">
    <property type="entry name" value="Transl_elong_P/YeiP_cen"/>
</dbReference>
<comment type="similarity">
    <text evidence="3 8 10">Belongs to the elongation factor P family.</text>
</comment>
<dbReference type="CDD" id="cd05794">
    <property type="entry name" value="S1_EF-P_repeat_2"/>
    <property type="match status" value="1"/>
</dbReference>
<evidence type="ECO:0000256" key="10">
    <source>
        <dbReference type="RuleBase" id="RU004389"/>
    </source>
</evidence>
<keyword evidence="14" id="KW-1185">Reference proteome</keyword>
<evidence type="ECO:0000256" key="5">
    <source>
        <dbReference type="ARBA" id="ARBA00022768"/>
    </source>
</evidence>
<evidence type="ECO:0000256" key="2">
    <source>
        <dbReference type="ARBA" id="ARBA00004815"/>
    </source>
</evidence>
<feature type="domain" description="Translation elongation factor P/YeiP central" evidence="12">
    <location>
        <begin position="70"/>
        <end position="124"/>
    </location>
</feature>
<dbReference type="UniPathway" id="UPA00345"/>
<dbReference type="AlphaFoldDB" id="A0A0G7ZNB1"/>
<sequence length="189" mass="21643">MADQINVNEFKQGMTFLKNNQVYQVLEANHAKSGRGQAHVKVRAKNLFTSSLQNLTFIGGEKVQKAYISKKSVQFLYFEGNKAFFMDTKNFDQIEINDERIEKNRDFLGTEIIFNLIFYEDHLLDIEIPKNIILEIIETTDAVKGDTVTNATKRAILETGLSIDVPQFINVNDKILINTETKKYVSKIS</sequence>
<dbReference type="Gene3D" id="2.30.30.30">
    <property type="match status" value="1"/>
</dbReference>
<dbReference type="SMART" id="SM01185">
    <property type="entry name" value="EFP"/>
    <property type="match status" value="1"/>
</dbReference>
<dbReference type="EMBL" id="CWGI01000001">
    <property type="protein sequence ID" value="CRX37009.1"/>
    <property type="molecule type" value="Genomic_DNA"/>
</dbReference>
<dbReference type="Pfam" id="PF09285">
    <property type="entry name" value="Elong-fact-P_C"/>
    <property type="match status" value="1"/>
</dbReference>
<dbReference type="InterPro" id="IPR008991">
    <property type="entry name" value="Translation_prot_SH3-like_sf"/>
</dbReference>
<dbReference type="InterPro" id="IPR014722">
    <property type="entry name" value="Rib_uL2_dom2"/>
</dbReference>
<dbReference type="InterPro" id="IPR011768">
    <property type="entry name" value="Transl_elongation_fac_P"/>
</dbReference>
<evidence type="ECO:0000256" key="4">
    <source>
        <dbReference type="ARBA" id="ARBA00022490"/>
    </source>
</evidence>
<dbReference type="Pfam" id="PF01132">
    <property type="entry name" value="EFP"/>
    <property type="match status" value="1"/>
</dbReference>
<organism evidence="13 14">
    <name type="scientific">Candidatus Hepatoplasma crinochetorum</name>
    <dbReference type="NCBI Taxonomy" id="295596"/>
    <lineage>
        <taxon>Bacteria</taxon>
        <taxon>Bacillati</taxon>
        <taxon>Mycoplasmatota</taxon>
        <taxon>Mollicutes</taxon>
        <taxon>Candidatus Hepatoplasmataceae</taxon>
        <taxon>Candidatus Hepatoplasma</taxon>
    </lineage>
</organism>
<comment type="subcellular location">
    <subcellularLocation>
        <location evidence="1 8">Cytoplasm</location>
    </subcellularLocation>
</comment>
<dbReference type="PANTHER" id="PTHR30053">
    <property type="entry name" value="ELONGATION FACTOR P"/>
    <property type="match status" value="1"/>
</dbReference>
<dbReference type="Proteomes" id="UP000242141">
    <property type="component" value="Unassembled WGS sequence"/>
</dbReference>
<dbReference type="SMART" id="SM00841">
    <property type="entry name" value="Elong-fact-P_C"/>
    <property type="match status" value="1"/>
</dbReference>
<dbReference type="InterPro" id="IPR012340">
    <property type="entry name" value="NA-bd_OB-fold"/>
</dbReference>
<keyword evidence="6 8" id="KW-0648">Protein biosynthesis</keyword>
<evidence type="ECO:0000313" key="13">
    <source>
        <dbReference type="EMBL" id="CRX37009.1"/>
    </source>
</evidence>
<dbReference type="InterPro" id="IPR020599">
    <property type="entry name" value="Transl_elong_fac_P/YeiP"/>
</dbReference>
<dbReference type="InterPro" id="IPR015365">
    <property type="entry name" value="Elong-fact-P_C"/>
</dbReference>
<evidence type="ECO:0000313" key="14">
    <source>
        <dbReference type="Proteomes" id="UP000242141"/>
    </source>
</evidence>
<dbReference type="NCBIfam" id="TIGR00038">
    <property type="entry name" value="efp"/>
    <property type="match status" value="1"/>
</dbReference>
<proteinExistence type="inferred from homology"/>
<reference evidence="14" key="1">
    <citation type="submission" date="2015-05" db="EMBL/GenBank/DDBJ databases">
        <authorList>
            <person name="Collingro A."/>
        </authorList>
    </citation>
    <scope>NUCLEOTIDE SEQUENCE [LARGE SCALE GENOMIC DNA]</scope>
    <source>
        <strain evidence="14">Ps</strain>
    </source>
</reference>
<dbReference type="FunFam" id="2.40.50.140:FF:000009">
    <property type="entry name" value="Elongation factor P"/>
    <property type="match status" value="1"/>
</dbReference>
<dbReference type="GO" id="GO:0043043">
    <property type="term" value="P:peptide biosynthetic process"/>
    <property type="evidence" value="ECO:0007669"/>
    <property type="project" value="InterPro"/>
</dbReference>
<evidence type="ECO:0000256" key="7">
    <source>
        <dbReference type="ARBA" id="ARBA00025469"/>
    </source>
</evidence>
<dbReference type="InterPro" id="IPR013185">
    <property type="entry name" value="Transl_elong_KOW-like"/>
</dbReference>
<evidence type="ECO:0000259" key="12">
    <source>
        <dbReference type="SMART" id="SM01185"/>
    </source>
</evidence>
<evidence type="ECO:0000256" key="6">
    <source>
        <dbReference type="ARBA" id="ARBA00022917"/>
    </source>
</evidence>
<dbReference type="GO" id="GO:0003746">
    <property type="term" value="F:translation elongation factor activity"/>
    <property type="evidence" value="ECO:0007669"/>
    <property type="project" value="UniProtKB-UniRule"/>
</dbReference>
<evidence type="ECO:0000256" key="1">
    <source>
        <dbReference type="ARBA" id="ARBA00004496"/>
    </source>
</evidence>
<dbReference type="HAMAP" id="MF_00141">
    <property type="entry name" value="EF_P"/>
    <property type="match status" value="1"/>
</dbReference>
<feature type="domain" description="Elongation factor P C-terminal" evidence="11">
    <location>
        <begin position="132"/>
        <end position="187"/>
    </location>
</feature>
<comment type="function">
    <text evidence="7 8">Involved in peptide bond synthesis. Stimulates efficient translation and peptide-bond synthesis on native or reconstituted 70S ribosomes in vitro. Probably functions indirectly by altering the affinity of the ribosome for aminoacyl-tRNA, thus increasing their reactivity as acceptors for peptidyl transferase.</text>
</comment>
<evidence type="ECO:0000256" key="9">
    <source>
        <dbReference type="NCBIfam" id="TIGR00038"/>
    </source>
</evidence>
<dbReference type="SUPFAM" id="SSF50249">
    <property type="entry name" value="Nucleic acid-binding proteins"/>
    <property type="match status" value="2"/>
</dbReference>
<comment type="pathway">
    <text evidence="2 8">Protein biosynthesis; polypeptide chain elongation.</text>
</comment>
<protein>
    <recommendedName>
        <fullName evidence="8 9">Elongation factor P</fullName>
        <shortName evidence="8">EF-P</shortName>
    </recommendedName>
</protein>
<evidence type="ECO:0000256" key="8">
    <source>
        <dbReference type="HAMAP-Rule" id="MF_00141"/>
    </source>
</evidence>
<dbReference type="GO" id="GO:0005829">
    <property type="term" value="C:cytosol"/>
    <property type="evidence" value="ECO:0007669"/>
    <property type="project" value="UniProtKB-ARBA"/>
</dbReference>
<dbReference type="PANTHER" id="PTHR30053:SF12">
    <property type="entry name" value="ELONGATION FACTOR P (EF-P) FAMILY PROTEIN"/>
    <property type="match status" value="1"/>
</dbReference>
<dbReference type="FunFam" id="2.40.50.140:FF:000004">
    <property type="entry name" value="Elongation factor P"/>
    <property type="match status" value="1"/>
</dbReference>
<keyword evidence="5 8" id="KW-0251">Elongation factor</keyword>
<accession>A0A0G7ZNB1</accession>
<dbReference type="Pfam" id="PF08207">
    <property type="entry name" value="EFP_N"/>
    <property type="match status" value="1"/>
</dbReference>
<name>A0A0G7ZNB1_9MOLU</name>
<dbReference type="SUPFAM" id="SSF50104">
    <property type="entry name" value="Translation proteins SH3-like domain"/>
    <property type="match status" value="1"/>
</dbReference>
<dbReference type="PIRSF" id="PIRSF005901">
    <property type="entry name" value="EF-P"/>
    <property type="match status" value="1"/>
</dbReference>
<gene>
    <name evidence="8" type="primary">efp</name>
    <name evidence="13" type="ORF">HEPPS_02090</name>
</gene>
<dbReference type="NCBIfam" id="NF001810">
    <property type="entry name" value="PRK00529.1"/>
    <property type="match status" value="1"/>
</dbReference>
<dbReference type="Gene3D" id="2.40.50.140">
    <property type="entry name" value="Nucleic acid-binding proteins"/>
    <property type="match status" value="2"/>
</dbReference>
<evidence type="ECO:0000259" key="11">
    <source>
        <dbReference type="SMART" id="SM00841"/>
    </source>
</evidence>